<organism evidence="2 3">
    <name type="scientific">Citrus clementina</name>
    <name type="common">Clementine</name>
    <name type="synonym">Citrus deliciosa x Citrus sinensis</name>
    <dbReference type="NCBI Taxonomy" id="85681"/>
    <lineage>
        <taxon>Eukaryota</taxon>
        <taxon>Viridiplantae</taxon>
        <taxon>Streptophyta</taxon>
        <taxon>Embryophyta</taxon>
        <taxon>Tracheophyta</taxon>
        <taxon>Spermatophyta</taxon>
        <taxon>Magnoliopsida</taxon>
        <taxon>eudicotyledons</taxon>
        <taxon>Gunneridae</taxon>
        <taxon>Pentapetalae</taxon>
        <taxon>rosids</taxon>
        <taxon>malvids</taxon>
        <taxon>Sapindales</taxon>
        <taxon>Rutaceae</taxon>
        <taxon>Aurantioideae</taxon>
        <taxon>Citrus</taxon>
    </lineage>
</organism>
<evidence type="ECO:0000313" key="2">
    <source>
        <dbReference type="EMBL" id="ESR42703.1"/>
    </source>
</evidence>
<feature type="region of interest" description="Disordered" evidence="1">
    <location>
        <begin position="254"/>
        <end position="277"/>
    </location>
</feature>
<accession>V4S5J9</accession>
<keyword evidence="3" id="KW-1185">Reference proteome</keyword>
<dbReference type="OMA" id="IPCTNVK"/>
<feature type="region of interest" description="Disordered" evidence="1">
    <location>
        <begin position="66"/>
        <end position="107"/>
    </location>
</feature>
<feature type="compositionally biased region" description="Basic and acidic residues" evidence="1">
    <location>
        <begin position="66"/>
        <end position="75"/>
    </location>
</feature>
<dbReference type="AlphaFoldDB" id="V4S5J9"/>
<dbReference type="PANTHER" id="PTHR33671">
    <property type="entry name" value="N-METHYLTRANSFERASE, PUTATIVE (DUF688)-RELATED"/>
    <property type="match status" value="1"/>
</dbReference>
<proteinExistence type="predicted"/>
<gene>
    <name evidence="2" type="ORF">CICLE_v10012426mg</name>
</gene>
<reference evidence="2 3" key="1">
    <citation type="submission" date="2013-10" db="EMBL/GenBank/DDBJ databases">
        <authorList>
            <consortium name="International Citrus Genome Consortium"/>
            <person name="Jenkins J."/>
            <person name="Schmutz J."/>
            <person name="Prochnik S."/>
            <person name="Rokhsar D."/>
            <person name="Gmitter F."/>
            <person name="Ollitrault P."/>
            <person name="Machado M."/>
            <person name="Talon M."/>
            <person name="Wincker P."/>
            <person name="Jaillon O."/>
            <person name="Morgante M."/>
        </authorList>
    </citation>
    <scope>NUCLEOTIDE SEQUENCE</scope>
    <source>
        <strain evidence="3">cv. Clemenules</strain>
    </source>
</reference>
<dbReference type="PANTHER" id="PTHR33671:SF1">
    <property type="entry name" value="DUF688 FAMILY PROTEIN"/>
    <property type="match status" value="1"/>
</dbReference>
<dbReference type="InParanoid" id="V4S5J9"/>
<dbReference type="Pfam" id="PF05097">
    <property type="entry name" value="DUF688"/>
    <property type="match status" value="1"/>
</dbReference>
<dbReference type="Gramene" id="ESR42703">
    <property type="protein sequence ID" value="ESR42703"/>
    <property type="gene ID" value="CICLE_v10012426mg"/>
</dbReference>
<sequence length="277" mass="30947">MEEEKGKAMDIACPGKQLDFNAPLLSIKRHGSSIGEENCCTNNSRGIGKFQDTSDRIPFSWERIAGKPKDSEKSDSIIQDDDVTPRLRIPPGRLRHHPRREITSSNNDSQFFQAQQEFSQDNSCEADVDDDYGDKNDDLFSDAAEVLSLTEAMDIVEKAEKGHGLDGFNSESLGHNQCISPSYIIDRFLPDAAALATSSVLSVSESLKKLPCNHPQACVPQAVRRSYSMPKGCGLEMLFPWRIKHRICGVKSPVRQRSSANVQQDHEQSARSRNRFH</sequence>
<evidence type="ECO:0000256" key="1">
    <source>
        <dbReference type="SAM" id="MobiDB-lite"/>
    </source>
</evidence>
<dbReference type="KEGG" id="cic:CICLE_v10012426mg"/>
<dbReference type="eggNOG" id="ENOG502RZ67">
    <property type="taxonomic scope" value="Eukaryota"/>
</dbReference>
<dbReference type="FunCoup" id="V4S5J9">
    <property type="interactions" value="164"/>
</dbReference>
<dbReference type="OrthoDB" id="767768at2759"/>
<dbReference type="EMBL" id="KI536861">
    <property type="protein sequence ID" value="ESR42703.1"/>
    <property type="molecule type" value="Genomic_DNA"/>
</dbReference>
<dbReference type="Proteomes" id="UP000030687">
    <property type="component" value="Unassembled WGS sequence"/>
</dbReference>
<protein>
    <submittedName>
        <fullName evidence="2">Uncharacterized protein</fullName>
    </submittedName>
</protein>
<evidence type="ECO:0000313" key="3">
    <source>
        <dbReference type="Proteomes" id="UP000030687"/>
    </source>
</evidence>
<name>V4S5J9_CITCL</name>
<dbReference type="InterPro" id="IPR007789">
    <property type="entry name" value="DUF688"/>
</dbReference>